<reference evidence="1" key="2">
    <citation type="journal article" date="2022" name="New Phytol.">
        <title>Evolutionary transition to the ectomycorrhizal habit in the genomes of a hyperdiverse lineage of mushroom-forming fungi.</title>
        <authorList>
            <person name="Looney B."/>
            <person name="Miyauchi S."/>
            <person name="Morin E."/>
            <person name="Drula E."/>
            <person name="Courty P.E."/>
            <person name="Kohler A."/>
            <person name="Kuo A."/>
            <person name="LaButti K."/>
            <person name="Pangilinan J."/>
            <person name="Lipzen A."/>
            <person name="Riley R."/>
            <person name="Andreopoulos W."/>
            <person name="He G."/>
            <person name="Johnson J."/>
            <person name="Nolan M."/>
            <person name="Tritt A."/>
            <person name="Barry K.W."/>
            <person name="Grigoriev I.V."/>
            <person name="Nagy L.G."/>
            <person name="Hibbett D."/>
            <person name="Henrissat B."/>
            <person name="Matheny P.B."/>
            <person name="Labbe J."/>
            <person name="Martin F.M."/>
        </authorList>
    </citation>
    <scope>NUCLEOTIDE SEQUENCE</scope>
    <source>
        <strain evidence="1">HHB10654</strain>
    </source>
</reference>
<keyword evidence="2" id="KW-1185">Reference proteome</keyword>
<organism evidence="1 2">
    <name type="scientific">Artomyces pyxidatus</name>
    <dbReference type="NCBI Taxonomy" id="48021"/>
    <lineage>
        <taxon>Eukaryota</taxon>
        <taxon>Fungi</taxon>
        <taxon>Dikarya</taxon>
        <taxon>Basidiomycota</taxon>
        <taxon>Agaricomycotina</taxon>
        <taxon>Agaricomycetes</taxon>
        <taxon>Russulales</taxon>
        <taxon>Auriscalpiaceae</taxon>
        <taxon>Artomyces</taxon>
    </lineage>
</organism>
<protein>
    <submittedName>
        <fullName evidence="1">Uncharacterized protein</fullName>
    </submittedName>
</protein>
<dbReference type="Proteomes" id="UP000814140">
    <property type="component" value="Unassembled WGS sequence"/>
</dbReference>
<evidence type="ECO:0000313" key="1">
    <source>
        <dbReference type="EMBL" id="KAI0061488.1"/>
    </source>
</evidence>
<proteinExistence type="predicted"/>
<evidence type="ECO:0000313" key="2">
    <source>
        <dbReference type="Proteomes" id="UP000814140"/>
    </source>
</evidence>
<sequence>MSTTARCYGESLPDQVDRVARLADAQSEVVGDIRDLYRDRANLEREYATKMQALAQKAVEKKNKRMSPAVVGDEPSKAWNEETLTRSTFESLYSKIIASMVNSAQEHTNLCNSLNTQVVGVSCRPSQQTQFYQRLLSDRDRVYNDRLLTQMQYDEECEEVETYRQKQGRAHDDKHADRAARQYQQQQADMYNAKNIYLIATTVANKVKDRFYAEDLPSLENSLSSAEKLQTHLLSGLVLTLHQAHNLQLAHHEALKAQASMVDAAANELDTNKDQDLFIEYNLRPFSAPNDWVFEPCATHYDTGELNAEGAPKVVLQNKLSRSRSKLTELRPLLENKRKEADQLTKIVTAYLENPSLGNVDDIIDNFLDTQHQATLFDNSLTIVDTEVQTIEAALDGDVGSQSPHAFKSSSFTIPTECGYCGTSIWGLSKQGKSCKLCGLAVHSKCELKVAADCTGVRGSRHRSTDSLSRASSRPFDAGPASSVTALPAAASSTPTPSSFAQSDLHSHTEEPQAARVVFDFTPTSPFELAVHEGDTVRIVEEDDGSGWVKVSDNRGGKGLVPASYIDYTGAEASSSSSQALSGVQAPRGRHPEGSGKYVRALFEYKSQGPDELDVTDGETIELTNGAAGGQNYAEGWWEGIDASGRKGIFPSNYVSTTEIATLSGSTG</sequence>
<comment type="caution">
    <text evidence="1">The sequence shown here is derived from an EMBL/GenBank/DDBJ whole genome shotgun (WGS) entry which is preliminary data.</text>
</comment>
<reference evidence="1" key="1">
    <citation type="submission" date="2021-03" db="EMBL/GenBank/DDBJ databases">
        <authorList>
            <consortium name="DOE Joint Genome Institute"/>
            <person name="Ahrendt S."/>
            <person name="Looney B.P."/>
            <person name="Miyauchi S."/>
            <person name="Morin E."/>
            <person name="Drula E."/>
            <person name="Courty P.E."/>
            <person name="Chicoki N."/>
            <person name="Fauchery L."/>
            <person name="Kohler A."/>
            <person name="Kuo A."/>
            <person name="Labutti K."/>
            <person name="Pangilinan J."/>
            <person name="Lipzen A."/>
            <person name="Riley R."/>
            <person name="Andreopoulos W."/>
            <person name="He G."/>
            <person name="Johnson J."/>
            <person name="Barry K.W."/>
            <person name="Grigoriev I.V."/>
            <person name="Nagy L."/>
            <person name="Hibbett D."/>
            <person name="Henrissat B."/>
            <person name="Matheny P.B."/>
            <person name="Labbe J."/>
            <person name="Martin F."/>
        </authorList>
    </citation>
    <scope>NUCLEOTIDE SEQUENCE</scope>
    <source>
        <strain evidence="1">HHB10654</strain>
    </source>
</reference>
<name>A0ACB8SZ38_9AGAM</name>
<dbReference type="EMBL" id="MU277212">
    <property type="protein sequence ID" value="KAI0061488.1"/>
    <property type="molecule type" value="Genomic_DNA"/>
</dbReference>
<gene>
    <name evidence="1" type="ORF">BV25DRAFT_1805486</name>
</gene>
<accession>A0ACB8SZ38</accession>